<dbReference type="OrthoDB" id="6077919at2759"/>
<sequence>MPSSGTGWIPTDTTIAKDVTYISTMETSSKTTSVREFTKSQSSAAVGHIDSQGCRFINRQTFNDNMCQADYYNYIVKEGVVAGSLSDQDIEDITLGSYARREGSMLVCICGTRHRNAHALRQHLRSPAHEPALYECPCCGFHRQTLSAILSHLESGACPGDRGQQELAIEDIWDMAVRAASGTW</sequence>
<name>A8N3I9_COPC7</name>
<protein>
    <recommendedName>
        <fullName evidence="3">C2H2-type domain-containing protein</fullName>
    </recommendedName>
</protein>
<keyword evidence="2" id="KW-1185">Reference proteome</keyword>
<dbReference type="EMBL" id="AACS02000001">
    <property type="protein sequence ID" value="EAU92389.2"/>
    <property type="molecule type" value="Genomic_DNA"/>
</dbReference>
<evidence type="ECO:0000313" key="2">
    <source>
        <dbReference type="Proteomes" id="UP000001861"/>
    </source>
</evidence>
<comment type="caution">
    <text evidence="1">The sequence shown here is derived from an EMBL/GenBank/DDBJ whole genome shotgun (WGS) entry which is preliminary data.</text>
</comment>
<organism evidence="1 2">
    <name type="scientific">Coprinopsis cinerea (strain Okayama-7 / 130 / ATCC MYA-4618 / FGSC 9003)</name>
    <name type="common">Inky cap fungus</name>
    <name type="synonym">Hormographiella aspergillata</name>
    <dbReference type="NCBI Taxonomy" id="240176"/>
    <lineage>
        <taxon>Eukaryota</taxon>
        <taxon>Fungi</taxon>
        <taxon>Dikarya</taxon>
        <taxon>Basidiomycota</taxon>
        <taxon>Agaricomycotina</taxon>
        <taxon>Agaricomycetes</taxon>
        <taxon>Agaricomycetidae</taxon>
        <taxon>Agaricales</taxon>
        <taxon>Agaricineae</taxon>
        <taxon>Psathyrellaceae</taxon>
        <taxon>Coprinopsis</taxon>
    </lineage>
</organism>
<dbReference type="HOGENOM" id="CLU_1468088_0_0_1"/>
<reference evidence="1 2" key="1">
    <citation type="journal article" date="2010" name="Proc. Natl. Acad. Sci. U.S.A.">
        <title>Insights into evolution of multicellular fungi from the assembled chromosomes of the mushroom Coprinopsis cinerea (Coprinus cinereus).</title>
        <authorList>
            <person name="Stajich J.E."/>
            <person name="Wilke S.K."/>
            <person name="Ahren D."/>
            <person name="Au C.H."/>
            <person name="Birren B.W."/>
            <person name="Borodovsky M."/>
            <person name="Burns C."/>
            <person name="Canback B."/>
            <person name="Casselton L.A."/>
            <person name="Cheng C.K."/>
            <person name="Deng J."/>
            <person name="Dietrich F.S."/>
            <person name="Fargo D.C."/>
            <person name="Farman M.L."/>
            <person name="Gathman A.C."/>
            <person name="Goldberg J."/>
            <person name="Guigo R."/>
            <person name="Hoegger P.J."/>
            <person name="Hooker J.B."/>
            <person name="Huggins A."/>
            <person name="James T.Y."/>
            <person name="Kamada T."/>
            <person name="Kilaru S."/>
            <person name="Kodira C."/>
            <person name="Kues U."/>
            <person name="Kupfer D."/>
            <person name="Kwan H.S."/>
            <person name="Lomsadze A."/>
            <person name="Li W."/>
            <person name="Lilly W.W."/>
            <person name="Ma L.J."/>
            <person name="Mackey A.J."/>
            <person name="Manning G."/>
            <person name="Martin F."/>
            <person name="Muraguchi H."/>
            <person name="Natvig D.O."/>
            <person name="Palmerini H."/>
            <person name="Ramesh M.A."/>
            <person name="Rehmeyer C.J."/>
            <person name="Roe B.A."/>
            <person name="Shenoy N."/>
            <person name="Stanke M."/>
            <person name="Ter-Hovhannisyan V."/>
            <person name="Tunlid A."/>
            <person name="Velagapudi R."/>
            <person name="Vision T.J."/>
            <person name="Zeng Q."/>
            <person name="Zolan M.E."/>
            <person name="Pukkila P.J."/>
        </authorList>
    </citation>
    <scope>NUCLEOTIDE SEQUENCE [LARGE SCALE GENOMIC DNA]</scope>
    <source>
        <strain evidence="2">Okayama-7 / 130 / ATCC MYA-4618 / FGSC 9003</strain>
    </source>
</reference>
<dbReference type="Proteomes" id="UP000001861">
    <property type="component" value="Unassembled WGS sequence"/>
</dbReference>
<dbReference type="AlphaFoldDB" id="A8N3I9"/>
<evidence type="ECO:0000313" key="1">
    <source>
        <dbReference type="EMBL" id="EAU92389.2"/>
    </source>
</evidence>
<proteinExistence type="predicted"/>
<dbReference type="RefSeq" id="XP_001829429.2">
    <property type="nucleotide sequence ID" value="XM_001829377.2"/>
</dbReference>
<evidence type="ECO:0008006" key="3">
    <source>
        <dbReference type="Google" id="ProtNLM"/>
    </source>
</evidence>
<dbReference type="InParanoid" id="A8N3I9"/>
<dbReference type="VEuPathDB" id="FungiDB:CC1G_00608"/>
<dbReference type="KEGG" id="cci:CC1G_00608"/>
<accession>A8N3I9</accession>
<dbReference type="GeneID" id="6005858"/>
<gene>
    <name evidence="1" type="ORF">CC1G_00608</name>
</gene>